<evidence type="ECO:0000256" key="3">
    <source>
        <dbReference type="SAM" id="Phobius"/>
    </source>
</evidence>
<feature type="transmembrane region" description="Helical" evidence="3">
    <location>
        <begin position="86"/>
        <end position="108"/>
    </location>
</feature>
<name>A0A0P4WF64_SCYOL</name>
<dbReference type="GO" id="GO:0012505">
    <property type="term" value="C:endomembrane system"/>
    <property type="evidence" value="ECO:0007669"/>
    <property type="project" value="UniProtKB-ARBA"/>
</dbReference>
<proteinExistence type="inferred from homology"/>
<keyword evidence="3" id="KW-0812">Transmembrane</keyword>
<evidence type="ECO:0000256" key="1">
    <source>
        <dbReference type="ARBA" id="ARBA00006235"/>
    </source>
</evidence>
<evidence type="ECO:0008006" key="5">
    <source>
        <dbReference type="Google" id="ProtNLM"/>
    </source>
</evidence>
<keyword evidence="3" id="KW-0472">Membrane</keyword>
<dbReference type="InterPro" id="IPR027417">
    <property type="entry name" value="P-loop_NTPase"/>
</dbReference>
<dbReference type="GO" id="GO:0005737">
    <property type="term" value="C:cytoplasm"/>
    <property type="evidence" value="ECO:0007669"/>
    <property type="project" value="UniProtKB-ARBA"/>
</dbReference>
<dbReference type="Pfam" id="PF06309">
    <property type="entry name" value="Torsin"/>
    <property type="match status" value="1"/>
</dbReference>
<evidence type="ECO:0000313" key="4">
    <source>
        <dbReference type="EMBL" id="JAI64329.1"/>
    </source>
</evidence>
<evidence type="ECO:0000256" key="2">
    <source>
        <dbReference type="SAM" id="MobiDB-lite"/>
    </source>
</evidence>
<dbReference type="AlphaFoldDB" id="A0A0P4WF64"/>
<dbReference type="SUPFAM" id="SSF52540">
    <property type="entry name" value="P-loop containing nucleoside triphosphate hydrolases"/>
    <property type="match status" value="1"/>
</dbReference>
<reference evidence="4" key="1">
    <citation type="submission" date="2015-09" db="EMBL/GenBank/DDBJ databases">
        <title>Scylla olivacea transcriptome.</title>
        <authorList>
            <person name="Ikhwanuddin M."/>
        </authorList>
    </citation>
    <scope>NUCLEOTIDE SEQUENCE</scope>
</reference>
<protein>
    <recommendedName>
        <fullName evidence="5">Torsin</fullName>
    </recommendedName>
</protein>
<dbReference type="EMBL" id="GDRN01067712">
    <property type="protein sequence ID" value="JAI64329.1"/>
    <property type="molecule type" value="Transcribed_RNA"/>
</dbReference>
<dbReference type="GO" id="GO:0016887">
    <property type="term" value="F:ATP hydrolysis activity"/>
    <property type="evidence" value="ECO:0007669"/>
    <property type="project" value="InterPro"/>
</dbReference>
<accession>A0A0P4WF64</accession>
<dbReference type="InterPro" id="IPR010448">
    <property type="entry name" value="Torsin"/>
</dbReference>
<dbReference type="GO" id="GO:0005524">
    <property type="term" value="F:ATP binding"/>
    <property type="evidence" value="ECO:0007669"/>
    <property type="project" value="InterPro"/>
</dbReference>
<feature type="compositionally biased region" description="Basic and acidic residues" evidence="2">
    <location>
        <begin position="65"/>
        <end position="76"/>
    </location>
</feature>
<dbReference type="PANTHER" id="PTHR10760:SF2">
    <property type="entry name" value="LD13476P-RELATED"/>
    <property type="match status" value="1"/>
</dbReference>
<sequence>MEDMARLSLDSEEEPLRPRSATPSQPPGGHLQTQSRRSLLVRSASAGPWTAHTVTYGSRRPGRSLTRDTSSKKHELPTPSAGRSRWCWCVVALISILVAVASSSLYLATDLSFLIANKELSCRERRNAEFPITELKNQLKKNIVGQNLAIESLVHNLKTFAASSAERPFVLWLSGWEGSGKTLTINIIKGVLPKEFRVQTVLAQLLPGSAYNLQEKAMGLVQGLEPCAPNLLVIDGWDGESRLPLAILEQFLKSLHLPEATTQNASRVLVVLSGTRGGRDVWQHFLDLQRKEGGETNFLEHDFTNLSLRLQNTHYLASVTSNVALVPFLPMDLGQIKSCVVRELLRMQREDVVIDEAALARVMKEVSAHTEFVPGSDPPLAIHGCKRVPALLALVLSGSLDDLRL</sequence>
<dbReference type="Gene3D" id="3.40.50.300">
    <property type="entry name" value="P-loop containing nucleotide triphosphate hydrolases"/>
    <property type="match status" value="1"/>
</dbReference>
<organism evidence="4">
    <name type="scientific">Scylla olivacea</name>
    <name type="common">Orange mud crab</name>
    <name type="synonym">Cancer olivacea</name>
    <dbReference type="NCBI Taxonomy" id="85551"/>
    <lineage>
        <taxon>Eukaryota</taxon>
        <taxon>Metazoa</taxon>
        <taxon>Ecdysozoa</taxon>
        <taxon>Arthropoda</taxon>
        <taxon>Crustacea</taxon>
        <taxon>Multicrustacea</taxon>
        <taxon>Malacostraca</taxon>
        <taxon>Eumalacostraca</taxon>
        <taxon>Eucarida</taxon>
        <taxon>Decapoda</taxon>
        <taxon>Pleocyemata</taxon>
        <taxon>Brachyura</taxon>
        <taxon>Eubrachyura</taxon>
        <taxon>Portunoidea</taxon>
        <taxon>Portunidae</taxon>
        <taxon>Portuninae</taxon>
        <taxon>Scylla</taxon>
    </lineage>
</organism>
<feature type="region of interest" description="Disordered" evidence="2">
    <location>
        <begin position="1"/>
        <end position="39"/>
    </location>
</feature>
<dbReference type="PANTHER" id="PTHR10760">
    <property type="entry name" value="TORSIN"/>
    <property type="match status" value="1"/>
</dbReference>
<keyword evidence="3" id="KW-1133">Transmembrane helix</keyword>
<feature type="region of interest" description="Disordered" evidence="2">
    <location>
        <begin position="51"/>
        <end position="81"/>
    </location>
</feature>
<dbReference type="GO" id="GO:0071218">
    <property type="term" value="P:cellular response to misfolded protein"/>
    <property type="evidence" value="ECO:0007669"/>
    <property type="project" value="TreeGrafter"/>
</dbReference>
<comment type="similarity">
    <text evidence="1">Belongs to the ClpA/ClpB family. Torsin subfamily.</text>
</comment>